<evidence type="ECO:0000259" key="10">
    <source>
        <dbReference type="PROSITE" id="PS51007"/>
    </source>
</evidence>
<evidence type="ECO:0000256" key="9">
    <source>
        <dbReference type="SAM" id="SignalP"/>
    </source>
</evidence>
<dbReference type="OrthoDB" id="7933886at2"/>
<protein>
    <submittedName>
        <fullName evidence="11">Cytochrome c551</fullName>
    </submittedName>
</protein>
<accession>A0A4V3D4Q1</accession>
<dbReference type="GO" id="GO:0016020">
    <property type="term" value="C:membrane"/>
    <property type="evidence" value="ECO:0007669"/>
    <property type="project" value="InterPro"/>
</dbReference>
<keyword evidence="9" id="KW-0732">Signal</keyword>
<dbReference type="EMBL" id="SNYJ01000015">
    <property type="protein sequence ID" value="TDQ36947.1"/>
    <property type="molecule type" value="Genomic_DNA"/>
</dbReference>
<evidence type="ECO:0000256" key="8">
    <source>
        <dbReference type="SAM" id="MobiDB-lite"/>
    </source>
</evidence>
<dbReference type="InterPro" id="IPR036909">
    <property type="entry name" value="Cyt_c-like_dom_sf"/>
</dbReference>
<feature type="binding site" description="covalent" evidence="6">
    <location>
        <position position="71"/>
    </location>
    <ligand>
        <name>heme c</name>
        <dbReference type="ChEBI" id="CHEBI:61717"/>
    </ligand>
</feature>
<dbReference type="Gene3D" id="1.10.760.10">
    <property type="entry name" value="Cytochrome c-like domain"/>
    <property type="match status" value="1"/>
</dbReference>
<dbReference type="PIRSF" id="PIRSF000025">
    <property type="entry name" value="Cytc_Bsub_c550"/>
    <property type="match status" value="1"/>
</dbReference>
<evidence type="ECO:0000313" key="12">
    <source>
        <dbReference type="Proteomes" id="UP000295632"/>
    </source>
</evidence>
<keyword evidence="2 6" id="KW-0349">Heme</keyword>
<dbReference type="InterPro" id="IPR054782">
    <property type="entry name" value="Cytochro_C551"/>
</dbReference>
<comment type="caution">
    <text evidence="11">The sequence shown here is derived from an EMBL/GenBank/DDBJ whole genome shotgun (WGS) entry which is preliminary data.</text>
</comment>
<organism evidence="11 12">
    <name type="scientific">Aureibacillus halotolerans</name>
    <dbReference type="NCBI Taxonomy" id="1508390"/>
    <lineage>
        <taxon>Bacteria</taxon>
        <taxon>Bacillati</taxon>
        <taxon>Bacillota</taxon>
        <taxon>Bacilli</taxon>
        <taxon>Bacillales</taxon>
        <taxon>Bacillaceae</taxon>
        <taxon>Aureibacillus</taxon>
    </lineage>
</organism>
<dbReference type="PANTHER" id="PTHR37823:SF3">
    <property type="entry name" value="CYTOCHROME C-551"/>
    <property type="match status" value="1"/>
</dbReference>
<gene>
    <name evidence="11" type="ORF">EV213_11540</name>
</gene>
<dbReference type="RefSeq" id="WP_133581452.1">
    <property type="nucleotide sequence ID" value="NZ_SNYJ01000015.1"/>
</dbReference>
<evidence type="ECO:0000256" key="7">
    <source>
        <dbReference type="PIRSR" id="PIRSR000025-2"/>
    </source>
</evidence>
<dbReference type="NCBIfam" id="NF045774">
    <property type="entry name" value="cytochro_C551"/>
    <property type="match status" value="1"/>
</dbReference>
<feature type="signal peptide" evidence="9">
    <location>
        <begin position="1"/>
        <end position="17"/>
    </location>
</feature>
<dbReference type="InterPro" id="IPR012218">
    <property type="entry name" value="Cyt_c_BACSU-c550-type"/>
</dbReference>
<evidence type="ECO:0000256" key="2">
    <source>
        <dbReference type="ARBA" id="ARBA00022617"/>
    </source>
</evidence>
<dbReference type="PANTHER" id="PTHR37823">
    <property type="entry name" value="CYTOCHROME C-553-LIKE"/>
    <property type="match status" value="1"/>
</dbReference>
<feature type="binding site" description="axial binding residue" evidence="7">
    <location>
        <position position="72"/>
    </location>
    <ligand>
        <name>heme c</name>
        <dbReference type="ChEBI" id="CHEBI:61717"/>
    </ligand>
    <ligandPart>
        <name>Fe</name>
        <dbReference type="ChEBI" id="CHEBI:18248"/>
    </ligandPart>
</feature>
<sequence length="128" mass="12883">MKKELMALLFGTTLVLAACGGGSGEEDQAPSDDTSDTTEQADDNDGDSASGADADTTAVAEEVFAQNCASCHGSNLEGGMGPALSEIGAKYSEDEILNIIKEGPGNMPKNAAEGADAEAVAAWLAGKK</sequence>
<feature type="domain" description="Cytochrome c" evidence="10">
    <location>
        <begin position="55"/>
        <end position="128"/>
    </location>
</feature>
<dbReference type="PROSITE" id="PS51007">
    <property type="entry name" value="CYTC"/>
    <property type="match status" value="1"/>
</dbReference>
<feature type="compositionally biased region" description="Low complexity" evidence="8">
    <location>
        <begin position="47"/>
        <end position="56"/>
    </location>
</feature>
<evidence type="ECO:0000256" key="6">
    <source>
        <dbReference type="PIRSR" id="PIRSR000025-1"/>
    </source>
</evidence>
<dbReference type="GO" id="GO:0009055">
    <property type="term" value="F:electron transfer activity"/>
    <property type="evidence" value="ECO:0007669"/>
    <property type="project" value="InterPro"/>
</dbReference>
<comment type="PTM">
    <text evidence="6">Binds 1 heme c group covalently per subunit.</text>
</comment>
<keyword evidence="4" id="KW-0249">Electron transport</keyword>
<keyword evidence="1" id="KW-0813">Transport</keyword>
<proteinExistence type="predicted"/>
<feature type="compositionally biased region" description="Acidic residues" evidence="8">
    <location>
        <begin position="24"/>
        <end position="46"/>
    </location>
</feature>
<evidence type="ECO:0000313" key="11">
    <source>
        <dbReference type="EMBL" id="TDQ36947.1"/>
    </source>
</evidence>
<keyword evidence="12" id="KW-1185">Reference proteome</keyword>
<dbReference type="GO" id="GO:0020037">
    <property type="term" value="F:heme binding"/>
    <property type="evidence" value="ECO:0007669"/>
    <property type="project" value="InterPro"/>
</dbReference>
<dbReference type="GO" id="GO:0005506">
    <property type="term" value="F:iron ion binding"/>
    <property type="evidence" value="ECO:0007669"/>
    <property type="project" value="InterPro"/>
</dbReference>
<reference evidence="11 12" key="1">
    <citation type="submission" date="2019-03" db="EMBL/GenBank/DDBJ databases">
        <title>Genomic Encyclopedia of Type Strains, Phase IV (KMG-IV): sequencing the most valuable type-strain genomes for metagenomic binning, comparative biology and taxonomic classification.</title>
        <authorList>
            <person name="Goeker M."/>
        </authorList>
    </citation>
    <scope>NUCLEOTIDE SEQUENCE [LARGE SCALE GENOMIC DNA]</scope>
    <source>
        <strain evidence="11 12">DSM 28697</strain>
    </source>
</reference>
<dbReference type="InterPro" id="IPR051811">
    <property type="entry name" value="Cytochrome_c550/c551-like"/>
</dbReference>
<name>A0A4V3D4Q1_9BACI</name>
<dbReference type="SUPFAM" id="SSF46626">
    <property type="entry name" value="Cytochrome c"/>
    <property type="match status" value="1"/>
</dbReference>
<evidence type="ECO:0000256" key="1">
    <source>
        <dbReference type="ARBA" id="ARBA00022448"/>
    </source>
</evidence>
<evidence type="ECO:0000256" key="5">
    <source>
        <dbReference type="ARBA" id="ARBA00023004"/>
    </source>
</evidence>
<dbReference type="Pfam" id="PF13442">
    <property type="entry name" value="Cytochrome_CBB3"/>
    <property type="match status" value="1"/>
</dbReference>
<keyword evidence="3 7" id="KW-0479">Metal-binding</keyword>
<feature type="region of interest" description="Disordered" evidence="8">
    <location>
        <begin position="20"/>
        <end position="56"/>
    </location>
</feature>
<dbReference type="AlphaFoldDB" id="A0A4V3D4Q1"/>
<keyword evidence="5 7" id="KW-0408">Iron</keyword>
<evidence type="ECO:0000256" key="4">
    <source>
        <dbReference type="ARBA" id="ARBA00022982"/>
    </source>
</evidence>
<evidence type="ECO:0000256" key="3">
    <source>
        <dbReference type="ARBA" id="ARBA00022723"/>
    </source>
</evidence>
<dbReference type="PROSITE" id="PS51257">
    <property type="entry name" value="PROKAR_LIPOPROTEIN"/>
    <property type="match status" value="1"/>
</dbReference>
<dbReference type="InterPro" id="IPR009056">
    <property type="entry name" value="Cyt_c-like_dom"/>
</dbReference>
<dbReference type="Proteomes" id="UP000295632">
    <property type="component" value="Unassembled WGS sequence"/>
</dbReference>
<feature type="binding site" description="axial binding residue" evidence="7">
    <location>
        <position position="107"/>
    </location>
    <ligand>
        <name>heme c</name>
        <dbReference type="ChEBI" id="CHEBI:61717"/>
    </ligand>
    <ligandPart>
        <name>Fe</name>
        <dbReference type="ChEBI" id="CHEBI:18248"/>
    </ligandPart>
</feature>
<feature type="chain" id="PRO_5020582273" evidence="9">
    <location>
        <begin position="18"/>
        <end position="128"/>
    </location>
</feature>
<feature type="binding site" description="covalent" evidence="6">
    <location>
        <position position="68"/>
    </location>
    <ligand>
        <name>heme c</name>
        <dbReference type="ChEBI" id="CHEBI:61717"/>
    </ligand>
</feature>